<keyword evidence="5" id="KW-0949">S-adenosyl-L-methionine</keyword>
<accession>A0A0C2Z6J1</accession>
<dbReference type="InterPro" id="IPR007269">
    <property type="entry name" value="ICMT_MeTrfase"/>
</dbReference>
<comment type="subcellular location">
    <subcellularLocation>
        <location evidence="5">Endoplasmic reticulum membrane</location>
        <topology evidence="5">Multi-pass membrane protein</topology>
    </subcellularLocation>
    <subcellularLocation>
        <location evidence="1">Membrane</location>
        <topology evidence="1">Multi-pass membrane protein</topology>
    </subcellularLocation>
</comment>
<dbReference type="Pfam" id="PF04140">
    <property type="entry name" value="ICMT"/>
    <property type="match status" value="1"/>
</dbReference>
<proteinExistence type="inferred from homology"/>
<organism evidence="6 7">
    <name type="scientific">Scleroderma citrinum Foug A</name>
    <dbReference type="NCBI Taxonomy" id="1036808"/>
    <lineage>
        <taxon>Eukaryota</taxon>
        <taxon>Fungi</taxon>
        <taxon>Dikarya</taxon>
        <taxon>Basidiomycota</taxon>
        <taxon>Agaricomycotina</taxon>
        <taxon>Agaricomycetes</taxon>
        <taxon>Agaricomycetidae</taxon>
        <taxon>Boletales</taxon>
        <taxon>Sclerodermatineae</taxon>
        <taxon>Sclerodermataceae</taxon>
        <taxon>Scleroderma</taxon>
    </lineage>
</organism>
<sequence length="237" mass="26390">MLVAPVLKTVALALIIAVGDRAMAPPHVPEAKERYNSSRLGWMGRVLLFEGHRVLFWLGTMAEAAAAFSASDLCPRGIRQLISPLLAAPSIGAISPAFLAGSCLIITGSLLRRYCYRVLGQYFTFELSVRNGHELVTSGPYSVVRHPSYVGSVCIVVGELLCCLDRNSWLVASSGLFPRDEITLTRVLWCLWVLALTSSKLMFVRMNNEDAMLEKVFGDEWRAWVERVPYRLVPRVY</sequence>
<keyword evidence="3" id="KW-1133">Transmembrane helix</keyword>
<dbReference type="EC" id="2.1.1.100" evidence="5"/>
<dbReference type="Gene3D" id="1.20.120.1630">
    <property type="match status" value="1"/>
</dbReference>
<keyword evidence="5" id="KW-0808">Transferase</keyword>
<keyword evidence="7" id="KW-1185">Reference proteome</keyword>
<dbReference type="InParanoid" id="A0A0C2Z6J1"/>
<reference evidence="7" key="2">
    <citation type="submission" date="2015-01" db="EMBL/GenBank/DDBJ databases">
        <title>Evolutionary Origins and Diversification of the Mycorrhizal Mutualists.</title>
        <authorList>
            <consortium name="DOE Joint Genome Institute"/>
            <consortium name="Mycorrhizal Genomics Consortium"/>
            <person name="Kohler A."/>
            <person name="Kuo A."/>
            <person name="Nagy L.G."/>
            <person name="Floudas D."/>
            <person name="Copeland A."/>
            <person name="Barry K.W."/>
            <person name="Cichocki N."/>
            <person name="Veneault-Fourrey C."/>
            <person name="LaButti K."/>
            <person name="Lindquist E.A."/>
            <person name="Lipzen A."/>
            <person name="Lundell T."/>
            <person name="Morin E."/>
            <person name="Murat C."/>
            <person name="Riley R."/>
            <person name="Ohm R."/>
            <person name="Sun H."/>
            <person name="Tunlid A."/>
            <person name="Henrissat B."/>
            <person name="Grigoriev I.V."/>
            <person name="Hibbett D.S."/>
            <person name="Martin F."/>
        </authorList>
    </citation>
    <scope>NUCLEOTIDE SEQUENCE [LARGE SCALE GENOMIC DNA]</scope>
    <source>
        <strain evidence="7">Foug A</strain>
    </source>
</reference>
<evidence type="ECO:0000256" key="1">
    <source>
        <dbReference type="ARBA" id="ARBA00004141"/>
    </source>
</evidence>
<evidence type="ECO:0000313" key="7">
    <source>
        <dbReference type="Proteomes" id="UP000053989"/>
    </source>
</evidence>
<dbReference type="Proteomes" id="UP000053989">
    <property type="component" value="Unassembled WGS sequence"/>
</dbReference>
<evidence type="ECO:0000256" key="3">
    <source>
        <dbReference type="ARBA" id="ARBA00022989"/>
    </source>
</evidence>
<dbReference type="STRING" id="1036808.A0A0C2Z6J1"/>
<comment type="similarity">
    <text evidence="5">Belongs to the class VI-like SAM-binding methyltransferase superfamily. Isoprenylcysteine carboxyl methyltransferase family.</text>
</comment>
<keyword evidence="2" id="KW-0812">Transmembrane</keyword>
<evidence type="ECO:0000256" key="2">
    <source>
        <dbReference type="ARBA" id="ARBA00022692"/>
    </source>
</evidence>
<protein>
    <recommendedName>
        <fullName evidence="5">Protein-S-isoprenylcysteine O-methyltransferase</fullName>
        <ecNumber evidence="5">2.1.1.100</ecNumber>
    </recommendedName>
</protein>
<dbReference type="HOGENOM" id="CLU_065200_6_0_1"/>
<dbReference type="OrthoDB" id="422086at2759"/>
<reference evidence="6 7" key="1">
    <citation type="submission" date="2014-04" db="EMBL/GenBank/DDBJ databases">
        <authorList>
            <consortium name="DOE Joint Genome Institute"/>
            <person name="Kuo A."/>
            <person name="Kohler A."/>
            <person name="Nagy L.G."/>
            <person name="Floudas D."/>
            <person name="Copeland A."/>
            <person name="Barry K.W."/>
            <person name="Cichocki N."/>
            <person name="Veneault-Fourrey C."/>
            <person name="LaButti K."/>
            <person name="Lindquist E.A."/>
            <person name="Lipzen A."/>
            <person name="Lundell T."/>
            <person name="Morin E."/>
            <person name="Murat C."/>
            <person name="Sun H."/>
            <person name="Tunlid A."/>
            <person name="Henrissat B."/>
            <person name="Grigoriev I.V."/>
            <person name="Hibbett D.S."/>
            <person name="Martin F."/>
            <person name="Nordberg H.P."/>
            <person name="Cantor M.N."/>
            <person name="Hua S.X."/>
        </authorList>
    </citation>
    <scope>NUCLEOTIDE SEQUENCE [LARGE SCALE GENOMIC DNA]</scope>
    <source>
        <strain evidence="6 7">Foug A</strain>
    </source>
</reference>
<dbReference type="EMBL" id="KN822098">
    <property type="protein sequence ID" value="KIM57593.1"/>
    <property type="molecule type" value="Genomic_DNA"/>
</dbReference>
<dbReference type="GO" id="GO:0032259">
    <property type="term" value="P:methylation"/>
    <property type="evidence" value="ECO:0007669"/>
    <property type="project" value="UniProtKB-KW"/>
</dbReference>
<keyword evidence="5" id="KW-0489">Methyltransferase</keyword>
<comment type="catalytic activity">
    <reaction evidence="5">
        <text>[protein]-C-terminal S-[(2E,6E)-farnesyl]-L-cysteine + S-adenosyl-L-methionine = [protein]-C-terminal S-[(2E,6E)-farnesyl]-L-cysteine methyl ester + S-adenosyl-L-homocysteine</text>
        <dbReference type="Rhea" id="RHEA:21672"/>
        <dbReference type="Rhea" id="RHEA-COMP:12125"/>
        <dbReference type="Rhea" id="RHEA-COMP:12126"/>
        <dbReference type="ChEBI" id="CHEBI:57856"/>
        <dbReference type="ChEBI" id="CHEBI:59789"/>
        <dbReference type="ChEBI" id="CHEBI:90510"/>
        <dbReference type="ChEBI" id="CHEBI:90511"/>
        <dbReference type="EC" id="2.1.1.100"/>
    </reaction>
</comment>
<dbReference type="PANTHER" id="PTHR12714">
    <property type="entry name" value="PROTEIN-S ISOPRENYLCYSTEINE O-METHYLTRANSFERASE"/>
    <property type="match status" value="1"/>
</dbReference>
<gene>
    <name evidence="6" type="ORF">SCLCIDRAFT_1219267</name>
</gene>
<keyword evidence="4" id="KW-0472">Membrane</keyword>
<name>A0A0C2Z6J1_9AGAM</name>
<keyword evidence="5" id="KW-0256">Endoplasmic reticulum</keyword>
<evidence type="ECO:0000256" key="4">
    <source>
        <dbReference type="ARBA" id="ARBA00023136"/>
    </source>
</evidence>
<evidence type="ECO:0000256" key="5">
    <source>
        <dbReference type="RuleBase" id="RU362022"/>
    </source>
</evidence>
<dbReference type="AlphaFoldDB" id="A0A0C2Z6J1"/>
<evidence type="ECO:0000313" key="6">
    <source>
        <dbReference type="EMBL" id="KIM57593.1"/>
    </source>
</evidence>
<dbReference type="GO" id="GO:0004671">
    <property type="term" value="F:protein C-terminal S-isoprenylcysteine carboxyl O-methyltransferase activity"/>
    <property type="evidence" value="ECO:0007669"/>
    <property type="project" value="UniProtKB-EC"/>
</dbReference>
<dbReference type="PANTHER" id="PTHR12714:SF9">
    <property type="entry name" value="PROTEIN-S-ISOPRENYLCYSTEINE O-METHYLTRANSFERASE"/>
    <property type="match status" value="1"/>
</dbReference>
<dbReference type="GO" id="GO:0005789">
    <property type="term" value="C:endoplasmic reticulum membrane"/>
    <property type="evidence" value="ECO:0007669"/>
    <property type="project" value="UniProtKB-SubCell"/>
</dbReference>